<reference evidence="2" key="1">
    <citation type="journal article" date="2015" name="Nature">
        <title>Complex archaea that bridge the gap between prokaryotes and eukaryotes.</title>
        <authorList>
            <person name="Spang A."/>
            <person name="Saw J.H."/>
            <person name="Jorgensen S.L."/>
            <person name="Zaremba-Niedzwiedzka K."/>
            <person name="Martijn J."/>
            <person name="Lind A.E."/>
            <person name="van Eijk R."/>
            <person name="Schleper C."/>
            <person name="Guy L."/>
            <person name="Ettema T.J."/>
        </authorList>
    </citation>
    <scope>NUCLEOTIDE SEQUENCE</scope>
</reference>
<protein>
    <submittedName>
        <fullName evidence="2">Uncharacterized protein</fullName>
    </submittedName>
</protein>
<gene>
    <name evidence="2" type="ORF">LCGC14_0515050</name>
</gene>
<organism evidence="2">
    <name type="scientific">marine sediment metagenome</name>
    <dbReference type="NCBI Taxonomy" id="412755"/>
    <lineage>
        <taxon>unclassified sequences</taxon>
        <taxon>metagenomes</taxon>
        <taxon>ecological metagenomes</taxon>
    </lineage>
</organism>
<dbReference type="EMBL" id="LAZR01000634">
    <property type="protein sequence ID" value="KKN62129.1"/>
    <property type="molecule type" value="Genomic_DNA"/>
</dbReference>
<evidence type="ECO:0000256" key="1">
    <source>
        <dbReference type="SAM" id="MobiDB-lite"/>
    </source>
</evidence>
<evidence type="ECO:0000313" key="2">
    <source>
        <dbReference type="EMBL" id="KKN62129.1"/>
    </source>
</evidence>
<feature type="compositionally biased region" description="Basic and acidic residues" evidence="1">
    <location>
        <begin position="7"/>
        <end position="23"/>
    </location>
</feature>
<feature type="region of interest" description="Disordered" evidence="1">
    <location>
        <begin position="1"/>
        <end position="32"/>
    </location>
</feature>
<comment type="caution">
    <text evidence="2">The sequence shown here is derived from an EMBL/GenBank/DDBJ whole genome shotgun (WGS) entry which is preliminary data.</text>
</comment>
<dbReference type="AlphaFoldDB" id="A0A0F9S4X4"/>
<sequence length="32" mass="3854">MEEEDEFKPKNQKEMNKQIKRGLEEEDYPIAG</sequence>
<accession>A0A0F9S4X4</accession>
<proteinExistence type="predicted"/>
<name>A0A0F9S4X4_9ZZZZ</name>